<evidence type="ECO:0000259" key="3">
    <source>
        <dbReference type="Pfam" id="PF00139"/>
    </source>
</evidence>
<name>A0A068UZZ7_COFCA</name>
<keyword evidence="2" id="KW-0430">Lectin</keyword>
<dbReference type="InterPro" id="IPR001220">
    <property type="entry name" value="Legume_lectin_dom"/>
</dbReference>
<keyword evidence="5" id="KW-1185">Reference proteome</keyword>
<dbReference type="OrthoDB" id="543442at2759"/>
<evidence type="ECO:0000313" key="4">
    <source>
        <dbReference type="EMBL" id="CDP13824.1"/>
    </source>
</evidence>
<dbReference type="PANTHER" id="PTHR32401">
    <property type="entry name" value="CONCANAVALIN A-LIKE LECTIN FAMILY PROTEIN"/>
    <property type="match status" value="1"/>
</dbReference>
<dbReference type="GO" id="GO:0030246">
    <property type="term" value="F:carbohydrate binding"/>
    <property type="evidence" value="ECO:0007669"/>
    <property type="project" value="UniProtKB-KW"/>
</dbReference>
<dbReference type="InterPro" id="IPR050258">
    <property type="entry name" value="Leguminous_Lectin"/>
</dbReference>
<gene>
    <name evidence="4" type="ORF">GSCOC_T00038896001</name>
</gene>
<comment type="similarity">
    <text evidence="1">Belongs to the leguminous lectin family.</text>
</comment>
<evidence type="ECO:0000256" key="2">
    <source>
        <dbReference type="ARBA" id="ARBA00022734"/>
    </source>
</evidence>
<dbReference type="EMBL" id="HG739161">
    <property type="protein sequence ID" value="CDP13824.1"/>
    <property type="molecule type" value="Genomic_DNA"/>
</dbReference>
<evidence type="ECO:0000256" key="1">
    <source>
        <dbReference type="ARBA" id="ARBA00007606"/>
    </source>
</evidence>
<proteinExistence type="inferred from homology"/>
<dbReference type="STRING" id="49390.A0A068UZZ7"/>
<dbReference type="Proteomes" id="UP000295252">
    <property type="component" value="Chromosome IV"/>
</dbReference>
<protein>
    <recommendedName>
        <fullName evidence="3">Legume lectin domain-containing protein</fullName>
    </recommendedName>
</protein>
<sequence>MAFMIALTRGLPGAFPRHHLDLFNETNNGNKTNHVFAVELDMIQSEDFHDINNNHVGIDINGLNSTLAELVAYYYNGNGVF</sequence>
<dbReference type="Pfam" id="PF00139">
    <property type="entry name" value="Lectin_legB"/>
    <property type="match status" value="1"/>
</dbReference>
<evidence type="ECO:0000313" key="5">
    <source>
        <dbReference type="Proteomes" id="UP000295252"/>
    </source>
</evidence>
<dbReference type="InParanoid" id="A0A068UZZ7"/>
<dbReference type="Gramene" id="CDP13824">
    <property type="protein sequence ID" value="CDP13824"/>
    <property type="gene ID" value="GSCOC_T00038896001"/>
</dbReference>
<reference evidence="5" key="1">
    <citation type="journal article" date="2014" name="Science">
        <title>The coffee genome provides insight into the convergent evolution of caffeine biosynthesis.</title>
        <authorList>
            <person name="Denoeud F."/>
            <person name="Carretero-Paulet L."/>
            <person name="Dereeper A."/>
            <person name="Droc G."/>
            <person name="Guyot R."/>
            <person name="Pietrella M."/>
            <person name="Zheng C."/>
            <person name="Alberti A."/>
            <person name="Anthony F."/>
            <person name="Aprea G."/>
            <person name="Aury J.M."/>
            <person name="Bento P."/>
            <person name="Bernard M."/>
            <person name="Bocs S."/>
            <person name="Campa C."/>
            <person name="Cenci A."/>
            <person name="Combes M.C."/>
            <person name="Crouzillat D."/>
            <person name="Da Silva C."/>
            <person name="Daddiego L."/>
            <person name="De Bellis F."/>
            <person name="Dussert S."/>
            <person name="Garsmeur O."/>
            <person name="Gayraud T."/>
            <person name="Guignon V."/>
            <person name="Jahn K."/>
            <person name="Jamilloux V."/>
            <person name="Joet T."/>
            <person name="Labadie K."/>
            <person name="Lan T."/>
            <person name="Leclercq J."/>
            <person name="Lepelley M."/>
            <person name="Leroy T."/>
            <person name="Li L.T."/>
            <person name="Librado P."/>
            <person name="Lopez L."/>
            <person name="Munoz A."/>
            <person name="Noel B."/>
            <person name="Pallavicini A."/>
            <person name="Perrotta G."/>
            <person name="Poncet V."/>
            <person name="Pot D."/>
            <person name="Priyono X."/>
            <person name="Rigoreau M."/>
            <person name="Rouard M."/>
            <person name="Rozas J."/>
            <person name="Tranchant-Dubreuil C."/>
            <person name="VanBuren R."/>
            <person name="Zhang Q."/>
            <person name="Andrade A.C."/>
            <person name="Argout X."/>
            <person name="Bertrand B."/>
            <person name="de Kochko A."/>
            <person name="Graziosi G."/>
            <person name="Henry R.J."/>
            <person name="Jayarama X."/>
            <person name="Ming R."/>
            <person name="Nagai C."/>
            <person name="Rounsley S."/>
            <person name="Sankoff D."/>
            <person name="Giuliano G."/>
            <person name="Albert V.A."/>
            <person name="Wincker P."/>
            <person name="Lashermes P."/>
        </authorList>
    </citation>
    <scope>NUCLEOTIDE SEQUENCE [LARGE SCALE GENOMIC DNA]</scope>
    <source>
        <strain evidence="5">cv. DH200-94</strain>
    </source>
</reference>
<organism evidence="4 5">
    <name type="scientific">Coffea canephora</name>
    <name type="common">Robusta coffee</name>
    <dbReference type="NCBI Taxonomy" id="49390"/>
    <lineage>
        <taxon>Eukaryota</taxon>
        <taxon>Viridiplantae</taxon>
        <taxon>Streptophyta</taxon>
        <taxon>Embryophyta</taxon>
        <taxon>Tracheophyta</taxon>
        <taxon>Spermatophyta</taxon>
        <taxon>Magnoliopsida</taxon>
        <taxon>eudicotyledons</taxon>
        <taxon>Gunneridae</taxon>
        <taxon>Pentapetalae</taxon>
        <taxon>asterids</taxon>
        <taxon>lamiids</taxon>
        <taxon>Gentianales</taxon>
        <taxon>Rubiaceae</taxon>
        <taxon>Ixoroideae</taxon>
        <taxon>Gardenieae complex</taxon>
        <taxon>Bertiereae - Coffeeae clade</taxon>
        <taxon>Coffeeae</taxon>
        <taxon>Coffea</taxon>
    </lineage>
</organism>
<dbReference type="SUPFAM" id="SSF49899">
    <property type="entry name" value="Concanavalin A-like lectins/glucanases"/>
    <property type="match status" value="1"/>
</dbReference>
<dbReference type="AlphaFoldDB" id="A0A068UZZ7"/>
<feature type="domain" description="Legume lectin" evidence="3">
    <location>
        <begin position="1"/>
        <end position="69"/>
    </location>
</feature>
<accession>A0A068UZZ7</accession>
<dbReference type="InterPro" id="IPR013320">
    <property type="entry name" value="ConA-like_dom_sf"/>
</dbReference>
<dbReference type="PhylomeDB" id="A0A068UZZ7"/>
<dbReference type="Gene3D" id="2.60.120.200">
    <property type="match status" value="1"/>
</dbReference>
<dbReference type="PANTHER" id="PTHR32401:SF50">
    <property type="entry name" value="OS07G0133000 PROTEIN"/>
    <property type="match status" value="1"/>
</dbReference>
<dbReference type="OMA" id="QSEDFHD"/>